<evidence type="ECO:0000256" key="1">
    <source>
        <dbReference type="SAM" id="Phobius"/>
    </source>
</evidence>
<evidence type="ECO:0000313" key="2">
    <source>
        <dbReference type="EMBL" id="EAX90814.1"/>
    </source>
</evidence>
<dbReference type="VEuPathDB" id="TrichDB:TVAGG3_0173690"/>
<protein>
    <submittedName>
        <fullName evidence="2">Uncharacterized protein</fullName>
    </submittedName>
</protein>
<organism evidence="2 3">
    <name type="scientific">Trichomonas vaginalis (strain ATCC PRA-98 / G3)</name>
    <dbReference type="NCBI Taxonomy" id="412133"/>
    <lineage>
        <taxon>Eukaryota</taxon>
        <taxon>Metamonada</taxon>
        <taxon>Parabasalia</taxon>
        <taxon>Trichomonadida</taxon>
        <taxon>Trichomonadidae</taxon>
        <taxon>Trichomonas</taxon>
    </lineage>
</organism>
<reference evidence="2" key="1">
    <citation type="submission" date="2006-10" db="EMBL/GenBank/DDBJ databases">
        <authorList>
            <person name="Amadeo P."/>
            <person name="Zhao Q."/>
            <person name="Wortman J."/>
            <person name="Fraser-Liggett C."/>
            <person name="Carlton J."/>
        </authorList>
    </citation>
    <scope>NUCLEOTIDE SEQUENCE</scope>
    <source>
        <strain evidence="2">G3</strain>
    </source>
</reference>
<sequence>MNLKEIFHKHLKFPLIFSILGILTSSVAFSIIYLLLLNDKVTFDISIGFLVMSLFYFFIIWISVNDFKLQAMCGYIALILILSGISDSLITPTWILQAHWVNKYAVFMTNFTAVYSSLCFLWSKILSLIVGPPSRAMPIAEVHEGFIYVAANIIMCAFLSFICAYIEVKSMFSYRKNLLQKSYLFILIPLVWNFALGFLVGTQRNRFVDVVQNKDGIIISV</sequence>
<keyword evidence="1" id="KW-1133">Transmembrane helix</keyword>
<dbReference type="AlphaFoldDB" id="A2FWB2"/>
<proteinExistence type="predicted"/>
<dbReference type="SMR" id="A2FWB2"/>
<dbReference type="KEGG" id="tva:4748505"/>
<dbReference type="VEuPathDB" id="TrichDB:TVAG_094830"/>
<accession>A2FWB2</accession>
<gene>
    <name evidence="2" type="ORF">TVAG_094830</name>
</gene>
<name>A2FWB2_TRIV3</name>
<keyword evidence="1" id="KW-0472">Membrane</keyword>
<keyword evidence="3" id="KW-1185">Reference proteome</keyword>
<evidence type="ECO:0000313" key="3">
    <source>
        <dbReference type="Proteomes" id="UP000001542"/>
    </source>
</evidence>
<keyword evidence="1" id="KW-0812">Transmembrane</keyword>
<feature type="transmembrane region" description="Helical" evidence="1">
    <location>
        <begin position="145"/>
        <end position="166"/>
    </location>
</feature>
<feature type="transmembrane region" description="Helical" evidence="1">
    <location>
        <begin position="15"/>
        <end position="36"/>
    </location>
</feature>
<dbReference type="RefSeq" id="XP_001303744.1">
    <property type="nucleotide sequence ID" value="XM_001303743.1"/>
</dbReference>
<feature type="transmembrane region" description="Helical" evidence="1">
    <location>
        <begin position="43"/>
        <end position="63"/>
    </location>
</feature>
<dbReference type="InParanoid" id="A2FWB2"/>
<dbReference type="EMBL" id="DS114081">
    <property type="protein sequence ID" value="EAX90814.1"/>
    <property type="molecule type" value="Genomic_DNA"/>
</dbReference>
<feature type="transmembrane region" description="Helical" evidence="1">
    <location>
        <begin position="104"/>
        <end position="125"/>
    </location>
</feature>
<dbReference type="Proteomes" id="UP000001542">
    <property type="component" value="Unassembled WGS sequence"/>
</dbReference>
<reference evidence="2" key="2">
    <citation type="journal article" date="2007" name="Science">
        <title>Draft genome sequence of the sexually transmitted pathogen Trichomonas vaginalis.</title>
        <authorList>
            <person name="Carlton J.M."/>
            <person name="Hirt R.P."/>
            <person name="Silva J.C."/>
            <person name="Delcher A.L."/>
            <person name="Schatz M."/>
            <person name="Zhao Q."/>
            <person name="Wortman J.R."/>
            <person name="Bidwell S.L."/>
            <person name="Alsmark U.C.M."/>
            <person name="Besteiro S."/>
            <person name="Sicheritz-Ponten T."/>
            <person name="Noel C.J."/>
            <person name="Dacks J.B."/>
            <person name="Foster P.G."/>
            <person name="Simillion C."/>
            <person name="Van de Peer Y."/>
            <person name="Miranda-Saavedra D."/>
            <person name="Barton G.J."/>
            <person name="Westrop G.D."/>
            <person name="Mueller S."/>
            <person name="Dessi D."/>
            <person name="Fiori P.L."/>
            <person name="Ren Q."/>
            <person name="Paulsen I."/>
            <person name="Zhang H."/>
            <person name="Bastida-Corcuera F.D."/>
            <person name="Simoes-Barbosa A."/>
            <person name="Brown M.T."/>
            <person name="Hayes R.D."/>
            <person name="Mukherjee M."/>
            <person name="Okumura C.Y."/>
            <person name="Schneider R."/>
            <person name="Smith A.J."/>
            <person name="Vanacova S."/>
            <person name="Villalvazo M."/>
            <person name="Haas B.J."/>
            <person name="Pertea M."/>
            <person name="Feldblyum T.V."/>
            <person name="Utterback T.R."/>
            <person name="Shu C.L."/>
            <person name="Osoegawa K."/>
            <person name="de Jong P.J."/>
            <person name="Hrdy I."/>
            <person name="Horvathova L."/>
            <person name="Zubacova Z."/>
            <person name="Dolezal P."/>
            <person name="Malik S.B."/>
            <person name="Logsdon J.M. Jr."/>
            <person name="Henze K."/>
            <person name="Gupta A."/>
            <person name="Wang C.C."/>
            <person name="Dunne R.L."/>
            <person name="Upcroft J.A."/>
            <person name="Upcroft P."/>
            <person name="White O."/>
            <person name="Salzberg S.L."/>
            <person name="Tang P."/>
            <person name="Chiu C.-H."/>
            <person name="Lee Y.-S."/>
            <person name="Embley T.M."/>
            <person name="Coombs G.H."/>
            <person name="Mottram J.C."/>
            <person name="Tachezy J."/>
            <person name="Fraser-Liggett C.M."/>
            <person name="Johnson P.J."/>
        </authorList>
    </citation>
    <scope>NUCLEOTIDE SEQUENCE [LARGE SCALE GENOMIC DNA]</scope>
    <source>
        <strain evidence="2">G3</strain>
    </source>
</reference>
<feature type="transmembrane region" description="Helical" evidence="1">
    <location>
        <begin position="69"/>
        <end position="92"/>
    </location>
</feature>
<feature type="transmembrane region" description="Helical" evidence="1">
    <location>
        <begin position="178"/>
        <end position="200"/>
    </location>
</feature>